<dbReference type="PANTHER" id="PTHR48207:SF3">
    <property type="entry name" value="SUCCINATE--HYDROXYMETHYLGLUTARATE COA-TRANSFERASE"/>
    <property type="match status" value="1"/>
</dbReference>
<evidence type="ECO:0000313" key="3">
    <source>
        <dbReference type="Proteomes" id="UP001595378"/>
    </source>
</evidence>
<dbReference type="EMBL" id="JBHRSU010000033">
    <property type="protein sequence ID" value="MFC3101459.1"/>
    <property type="molecule type" value="Genomic_DNA"/>
</dbReference>
<dbReference type="Gene3D" id="3.40.50.10540">
    <property type="entry name" value="Crotonobetainyl-coa:carnitine coa-transferase, domain 1"/>
    <property type="match status" value="2"/>
</dbReference>
<dbReference type="Gene3D" id="3.30.1540.10">
    <property type="entry name" value="formyl-coa transferase, domain 3"/>
    <property type="match status" value="2"/>
</dbReference>
<dbReference type="GO" id="GO:0016740">
    <property type="term" value="F:transferase activity"/>
    <property type="evidence" value="ECO:0007669"/>
    <property type="project" value="UniProtKB-KW"/>
</dbReference>
<proteinExistence type="predicted"/>
<dbReference type="SUPFAM" id="SSF89796">
    <property type="entry name" value="CoA-transferase family III (CaiB/BaiF)"/>
    <property type="match status" value="2"/>
</dbReference>
<dbReference type="InterPro" id="IPR023606">
    <property type="entry name" value="CoA-Trfase_III_dom_1_sf"/>
</dbReference>
<reference evidence="3" key="1">
    <citation type="journal article" date="2019" name="Int. J. Syst. Evol. Microbiol.">
        <title>The Global Catalogue of Microorganisms (GCM) 10K type strain sequencing project: providing services to taxonomists for standard genome sequencing and annotation.</title>
        <authorList>
            <consortium name="The Broad Institute Genomics Platform"/>
            <consortium name="The Broad Institute Genome Sequencing Center for Infectious Disease"/>
            <person name="Wu L."/>
            <person name="Ma J."/>
        </authorList>
    </citation>
    <scope>NUCLEOTIDE SEQUENCE [LARGE SCALE GENOMIC DNA]</scope>
    <source>
        <strain evidence="3">KCTC 52606</strain>
    </source>
</reference>
<comment type="caution">
    <text evidence="2">The sequence shown here is derived from an EMBL/GenBank/DDBJ whole genome shotgun (WGS) entry which is preliminary data.</text>
</comment>
<dbReference type="PANTHER" id="PTHR48207">
    <property type="entry name" value="SUCCINATE--HYDROXYMETHYLGLUTARATE COA-TRANSFERASE"/>
    <property type="match status" value="1"/>
</dbReference>
<keyword evidence="1 2" id="KW-0808">Transferase</keyword>
<dbReference type="Proteomes" id="UP001595378">
    <property type="component" value="Unassembled WGS sequence"/>
</dbReference>
<protein>
    <submittedName>
        <fullName evidence="2">CoA transferase</fullName>
    </submittedName>
</protein>
<dbReference type="Pfam" id="PF02515">
    <property type="entry name" value="CoA_transf_3"/>
    <property type="match status" value="2"/>
</dbReference>
<dbReference type="RefSeq" id="WP_336919074.1">
    <property type="nucleotide sequence ID" value="NZ_JBANRN010000008.1"/>
</dbReference>
<sequence length="702" mass="74802">MTSPVTPLQGHRVAVLGDMADRPLARYLASLGAELGGSVAGASFVIDDLGLESTRDLGIPDSAVHVSVTPFGSGGPRSHWKGGELVASAVGGALRLTGEPGEKPVKEAGDACTFHADMVAAAGAMAAHFARGDTGAGQHVDVSIQQVAMSRNINGVLVWQFDRRKLDRAGGCIAYGRAKVRVIWRLADGWCFHALMTGRLGAPANKGLSDWMDECGFPNPMQGVDWLAYNRSTLPAETRAQWEAAMADFFRSRTKAEIASEGRRRGINACVVNEPADVLADQHLAARGFLDTPDGLPARFASIRPGPVASAPAIPTGKRPKARSGPLSGVKVLDFAWALVGSITTKTLGDLGAEIVKIETRSRPDLARLDVQVSASSATSLDDKPWFAHLNTSKRSLTLDLKKPEARAILDPLIDWADVVVENFSPGTMAKLGLDYDSLIRRNPALVMVSGSVFGQTGPLAQEWGVDGTGGALSGRTYLTGYPDRDPVIPGAVPYGDVIVPFVMAGHVAAALEHRRRTGQGCHIDASMYEICVQQMRDYLSLAKRGERPQRSGNADARVFWQDVLPCAGDDRWVAISCPTAQDHAALLAITGPDVAAWTAARSDHEAAETLQAAGLAAGALQDCEDLMERDPQIATRGALVTLDHPLLGPFGHVATPIRFSRDQLQPFRAPGMGEHSHEIARELCGLAEDEIARLDAMGVFR</sequence>
<dbReference type="InterPro" id="IPR003673">
    <property type="entry name" value="CoA-Trfase_fam_III"/>
</dbReference>
<name>A0ABV7EHW6_9SPHN</name>
<accession>A0ABV7EHW6</accession>
<keyword evidence="3" id="KW-1185">Reference proteome</keyword>
<dbReference type="InterPro" id="IPR050483">
    <property type="entry name" value="CoA-transferase_III_domain"/>
</dbReference>
<evidence type="ECO:0000313" key="2">
    <source>
        <dbReference type="EMBL" id="MFC3101459.1"/>
    </source>
</evidence>
<dbReference type="InterPro" id="IPR044855">
    <property type="entry name" value="CoA-Trfase_III_dom3_sf"/>
</dbReference>
<organism evidence="2 3">
    <name type="scientific">Alteraurantiacibacter lauratis</name>
    <dbReference type="NCBI Taxonomy" id="2054627"/>
    <lineage>
        <taxon>Bacteria</taxon>
        <taxon>Pseudomonadati</taxon>
        <taxon>Pseudomonadota</taxon>
        <taxon>Alphaproteobacteria</taxon>
        <taxon>Sphingomonadales</taxon>
        <taxon>Erythrobacteraceae</taxon>
        <taxon>Alteraurantiacibacter</taxon>
    </lineage>
</organism>
<evidence type="ECO:0000256" key="1">
    <source>
        <dbReference type="ARBA" id="ARBA00022679"/>
    </source>
</evidence>
<gene>
    <name evidence="2" type="ORF">ACFODK_11225</name>
</gene>